<evidence type="ECO:0000313" key="2">
    <source>
        <dbReference type="Proteomes" id="UP000607653"/>
    </source>
</evidence>
<sequence>MVEEMTIPRFKPSAFEFRSLVTGYGRLGFKPSDFSSEG</sequence>
<dbReference type="Proteomes" id="UP000607653">
    <property type="component" value="Unassembled WGS sequence"/>
</dbReference>
<reference evidence="1 2" key="1">
    <citation type="journal article" date="2020" name="Mol. Biol. Evol.">
        <title>Distinct Expression and Methylation Patterns for Genes with Different Fates following a Single Whole-Genome Duplication in Flowering Plants.</title>
        <authorList>
            <person name="Shi T."/>
            <person name="Rahmani R.S."/>
            <person name="Gugger P.F."/>
            <person name="Wang M."/>
            <person name="Li H."/>
            <person name="Zhang Y."/>
            <person name="Li Z."/>
            <person name="Wang Q."/>
            <person name="Van de Peer Y."/>
            <person name="Marchal K."/>
            <person name="Chen J."/>
        </authorList>
    </citation>
    <scope>NUCLEOTIDE SEQUENCE [LARGE SCALE GENOMIC DNA]</scope>
    <source>
        <tissue evidence="1">Leaf</tissue>
    </source>
</reference>
<name>A0A822Z7L2_NELNU</name>
<accession>A0A822Z7L2</accession>
<comment type="caution">
    <text evidence="1">The sequence shown here is derived from an EMBL/GenBank/DDBJ whole genome shotgun (WGS) entry which is preliminary data.</text>
</comment>
<organism evidence="1 2">
    <name type="scientific">Nelumbo nucifera</name>
    <name type="common">Sacred lotus</name>
    <dbReference type="NCBI Taxonomy" id="4432"/>
    <lineage>
        <taxon>Eukaryota</taxon>
        <taxon>Viridiplantae</taxon>
        <taxon>Streptophyta</taxon>
        <taxon>Embryophyta</taxon>
        <taxon>Tracheophyta</taxon>
        <taxon>Spermatophyta</taxon>
        <taxon>Magnoliopsida</taxon>
        <taxon>Proteales</taxon>
        <taxon>Nelumbonaceae</taxon>
        <taxon>Nelumbo</taxon>
    </lineage>
</organism>
<evidence type="ECO:0000313" key="1">
    <source>
        <dbReference type="EMBL" id="DAD37488.1"/>
    </source>
</evidence>
<proteinExistence type="predicted"/>
<keyword evidence="2" id="KW-1185">Reference proteome</keyword>
<gene>
    <name evidence="1" type="ORF">HUJ06_008129</name>
</gene>
<protein>
    <submittedName>
        <fullName evidence="1">Uncharacterized protein</fullName>
    </submittedName>
</protein>
<dbReference type="EMBL" id="DUZY01000004">
    <property type="protein sequence ID" value="DAD37488.1"/>
    <property type="molecule type" value="Genomic_DNA"/>
</dbReference>
<dbReference type="AlphaFoldDB" id="A0A822Z7L2"/>